<dbReference type="PaxDb" id="523849-OCC_02882"/>
<evidence type="ECO:0000313" key="2">
    <source>
        <dbReference type="EMBL" id="EHR77961.1"/>
    </source>
</evidence>
<reference evidence="2 3" key="1">
    <citation type="journal article" date="2012" name="J. Bacteriol.">
        <title>Genome sequence of the model hyperthermophilic archaeon Thermococcus litoralis NS-C.</title>
        <authorList>
            <person name="Gardner A.F."/>
            <person name="Kumar S."/>
            <person name="Perler F.B."/>
        </authorList>
    </citation>
    <scope>NUCLEOTIDE SEQUENCE [LARGE SCALE GENOMIC DNA]</scope>
    <source>
        <strain evidence="3">ATCC 51850 / DSM 5473 / JCM 8560 / NS-C</strain>
    </source>
</reference>
<proteinExistence type="predicted"/>
<organism evidence="2 3">
    <name type="scientific">Thermococcus litoralis (strain ATCC 51850 / DSM 5473 / JCM 8560 / NS-C)</name>
    <dbReference type="NCBI Taxonomy" id="523849"/>
    <lineage>
        <taxon>Archaea</taxon>
        <taxon>Methanobacteriati</taxon>
        <taxon>Methanobacteriota</taxon>
        <taxon>Thermococci</taxon>
        <taxon>Thermococcales</taxon>
        <taxon>Thermococcaceae</taxon>
        <taxon>Thermococcus</taxon>
    </lineage>
</organism>
<dbReference type="Proteomes" id="UP000015502">
    <property type="component" value="Chromosome"/>
</dbReference>
<gene>
    <name evidence="2" type="ORF">OCC_02882</name>
</gene>
<evidence type="ECO:0000256" key="1">
    <source>
        <dbReference type="SAM" id="MobiDB-lite"/>
    </source>
</evidence>
<name>H3ZPZ8_THELN</name>
<dbReference type="OrthoDB" id="102516at2157"/>
<accession>H3ZPZ8</accession>
<feature type="compositionally biased region" description="Basic and acidic residues" evidence="1">
    <location>
        <begin position="21"/>
        <end position="38"/>
    </location>
</feature>
<dbReference type="GeneID" id="16548908"/>
<dbReference type="AlphaFoldDB" id="H3ZPZ8"/>
<feature type="region of interest" description="Disordered" evidence="1">
    <location>
        <begin position="18"/>
        <end position="38"/>
    </location>
</feature>
<dbReference type="EMBL" id="CP006670">
    <property type="protein sequence ID" value="EHR77961.1"/>
    <property type="molecule type" value="Genomic_DNA"/>
</dbReference>
<dbReference type="STRING" id="523849.OCC_02882"/>
<protein>
    <submittedName>
        <fullName evidence="2">Uncharacterized protein</fullName>
    </submittedName>
</protein>
<dbReference type="HOGENOM" id="CLU_2327390_0_0_2"/>
<keyword evidence="3" id="KW-1185">Reference proteome</keyword>
<dbReference type="RefSeq" id="WP_004069327.1">
    <property type="nucleotide sequence ID" value="NC_022084.1"/>
</dbReference>
<dbReference type="KEGG" id="tlt:OCC_02882"/>
<sequence length="98" mass="11301">MMSAYEVVDEDFLKGISETTDEGRAKKNTGDSRPGKLPKKELNKMLITSIVRRLKRLYFSVPKSEDRILIEETLEDLTQLMLINNIATELLTKNEKKE</sequence>
<evidence type="ECO:0000313" key="3">
    <source>
        <dbReference type="Proteomes" id="UP000015502"/>
    </source>
</evidence>